<dbReference type="PROSITE" id="PS50109">
    <property type="entry name" value="HIS_KIN"/>
    <property type="match status" value="1"/>
</dbReference>
<sequence length="454" mass="49777">MYISSHNSFRWLAARIFLIGIGPLFILSVALCSRVVQNYLDDAAAPALRYAQAMMENKEVLTTQAMRRKLSMLLPDGQWIVQNESQKITASNIEDTDEQQRLVEEVHSQNGDHSSSIYAPMLPLPSSSVWLHVFVPGSGSVFYGVSIESLLPGATFSFGLCLTLFFSLLITAIFNSIIFSSFVHEKLAQETLLREKLEQKLIEANRLSAQTRVVAGIAHEINTPLAIIIQEAGWVKELLEDLQEQVALVEKEPRKVLCGTFSEMDASLDVMRKQGKRCAEIIHGLLRMSRKGAENKTAVDVNSVVEDVVHLSQPKAAELGIKIKTQFNAFVPAYASAGHVQQILLNVINNAIDAVAVSNREERNVIVSTFSTKHAVLIRVTDTGLGLSRELKNRIFEPFFTTKAAGQGTGLGLSISYSLARRNDGNLSVQSSPDKGSSFTLTLPVAAVDALPAL</sequence>
<keyword evidence="9" id="KW-0812">Transmembrane</keyword>
<dbReference type="InterPro" id="IPR005467">
    <property type="entry name" value="His_kinase_dom"/>
</dbReference>
<dbReference type="SUPFAM" id="SSF47384">
    <property type="entry name" value="Homodimeric domain of signal transducing histidine kinase"/>
    <property type="match status" value="1"/>
</dbReference>
<proteinExistence type="predicted"/>
<dbReference type="Gene3D" id="1.10.287.130">
    <property type="match status" value="1"/>
</dbReference>
<dbReference type="PANTHER" id="PTHR43065:SF46">
    <property type="entry name" value="C4-DICARBOXYLATE TRANSPORT SENSOR PROTEIN DCTB"/>
    <property type="match status" value="1"/>
</dbReference>
<dbReference type="PANTHER" id="PTHR43065">
    <property type="entry name" value="SENSOR HISTIDINE KINASE"/>
    <property type="match status" value="1"/>
</dbReference>
<evidence type="ECO:0000259" key="10">
    <source>
        <dbReference type="PROSITE" id="PS50109"/>
    </source>
</evidence>
<keyword evidence="3" id="KW-0597">Phosphoprotein</keyword>
<dbReference type="InterPro" id="IPR004358">
    <property type="entry name" value="Sig_transdc_His_kin-like_C"/>
</dbReference>
<dbReference type="InterPro" id="IPR003661">
    <property type="entry name" value="HisK_dim/P_dom"/>
</dbReference>
<keyword evidence="8" id="KW-0902">Two-component regulatory system</keyword>
<keyword evidence="9" id="KW-0472">Membrane</keyword>
<evidence type="ECO:0000313" key="11">
    <source>
        <dbReference type="EMBL" id="SHJ68057.1"/>
    </source>
</evidence>
<protein>
    <recommendedName>
        <fullName evidence="2">histidine kinase</fullName>
        <ecNumber evidence="2">2.7.13.3</ecNumber>
    </recommendedName>
</protein>
<dbReference type="GO" id="GO:0005524">
    <property type="term" value="F:ATP binding"/>
    <property type="evidence" value="ECO:0007669"/>
    <property type="project" value="UniProtKB-KW"/>
</dbReference>
<dbReference type="InterPro" id="IPR036097">
    <property type="entry name" value="HisK_dim/P_sf"/>
</dbReference>
<dbReference type="InterPro" id="IPR003594">
    <property type="entry name" value="HATPase_dom"/>
</dbReference>
<evidence type="ECO:0000256" key="1">
    <source>
        <dbReference type="ARBA" id="ARBA00000085"/>
    </source>
</evidence>
<dbReference type="AlphaFoldDB" id="A0A8G2CC22"/>
<reference evidence="11 12" key="1">
    <citation type="submission" date="2016-11" db="EMBL/GenBank/DDBJ databases">
        <authorList>
            <person name="Varghese N."/>
            <person name="Submissions S."/>
        </authorList>
    </citation>
    <scope>NUCLEOTIDE SEQUENCE [LARGE SCALE GENOMIC DNA]</scope>
    <source>
        <strain evidence="11 12">DSM 17919</strain>
    </source>
</reference>
<feature type="transmembrane region" description="Helical" evidence="9">
    <location>
        <begin position="158"/>
        <end position="183"/>
    </location>
</feature>
<dbReference type="PRINTS" id="PR00344">
    <property type="entry name" value="BCTRLSENSOR"/>
</dbReference>
<name>A0A8G2CC22_9BACT</name>
<keyword evidence="4" id="KW-0808">Transferase</keyword>
<evidence type="ECO:0000256" key="7">
    <source>
        <dbReference type="ARBA" id="ARBA00022840"/>
    </source>
</evidence>
<dbReference type="SUPFAM" id="SSF55874">
    <property type="entry name" value="ATPase domain of HSP90 chaperone/DNA topoisomerase II/histidine kinase"/>
    <property type="match status" value="1"/>
</dbReference>
<keyword evidence="5" id="KW-0547">Nucleotide-binding</keyword>
<dbReference type="SMART" id="SM00387">
    <property type="entry name" value="HATPase_c"/>
    <property type="match status" value="1"/>
</dbReference>
<evidence type="ECO:0000256" key="2">
    <source>
        <dbReference type="ARBA" id="ARBA00012438"/>
    </source>
</evidence>
<keyword evidence="7" id="KW-0067">ATP-binding</keyword>
<dbReference type="EC" id="2.7.13.3" evidence="2"/>
<evidence type="ECO:0000256" key="8">
    <source>
        <dbReference type="ARBA" id="ARBA00023012"/>
    </source>
</evidence>
<dbReference type="Gene3D" id="3.30.565.10">
    <property type="entry name" value="Histidine kinase-like ATPase, C-terminal domain"/>
    <property type="match status" value="1"/>
</dbReference>
<dbReference type="Pfam" id="PF00512">
    <property type="entry name" value="HisKA"/>
    <property type="match status" value="1"/>
</dbReference>
<evidence type="ECO:0000256" key="3">
    <source>
        <dbReference type="ARBA" id="ARBA00022553"/>
    </source>
</evidence>
<dbReference type="Pfam" id="PF02518">
    <property type="entry name" value="HATPase_c"/>
    <property type="match status" value="1"/>
</dbReference>
<comment type="caution">
    <text evidence="11">The sequence shown here is derived from an EMBL/GenBank/DDBJ whole genome shotgun (WGS) entry which is preliminary data.</text>
</comment>
<dbReference type="CDD" id="cd00082">
    <property type="entry name" value="HisKA"/>
    <property type="match status" value="1"/>
</dbReference>
<comment type="catalytic activity">
    <reaction evidence="1">
        <text>ATP + protein L-histidine = ADP + protein N-phospho-L-histidine.</text>
        <dbReference type="EC" id="2.7.13.3"/>
    </reaction>
</comment>
<dbReference type="RefSeq" id="WP_019999292.1">
    <property type="nucleotide sequence ID" value="NZ_CP192219.1"/>
</dbReference>
<dbReference type="GO" id="GO:0000155">
    <property type="term" value="F:phosphorelay sensor kinase activity"/>
    <property type="evidence" value="ECO:0007669"/>
    <property type="project" value="InterPro"/>
</dbReference>
<feature type="transmembrane region" description="Helical" evidence="9">
    <location>
        <begin position="12"/>
        <end position="31"/>
    </location>
</feature>
<evidence type="ECO:0000256" key="6">
    <source>
        <dbReference type="ARBA" id="ARBA00022777"/>
    </source>
</evidence>
<feature type="domain" description="Histidine kinase" evidence="10">
    <location>
        <begin position="216"/>
        <end position="447"/>
    </location>
</feature>
<keyword evidence="6 11" id="KW-0418">Kinase</keyword>
<accession>A0A8G2CC22</accession>
<keyword evidence="9" id="KW-1133">Transmembrane helix</keyword>
<evidence type="ECO:0000256" key="4">
    <source>
        <dbReference type="ARBA" id="ARBA00022679"/>
    </source>
</evidence>
<organism evidence="11 12">
    <name type="scientific">Halodesulfovibrio aestuarii</name>
    <dbReference type="NCBI Taxonomy" id="126333"/>
    <lineage>
        <taxon>Bacteria</taxon>
        <taxon>Pseudomonadati</taxon>
        <taxon>Thermodesulfobacteriota</taxon>
        <taxon>Desulfovibrionia</taxon>
        <taxon>Desulfovibrionales</taxon>
        <taxon>Desulfovibrionaceae</taxon>
        <taxon>Halodesulfovibrio</taxon>
    </lineage>
</organism>
<gene>
    <name evidence="11" type="ORF">SAMN05660830_03000</name>
</gene>
<evidence type="ECO:0000256" key="9">
    <source>
        <dbReference type="SAM" id="Phobius"/>
    </source>
</evidence>
<dbReference type="EMBL" id="FQZR01000009">
    <property type="protein sequence ID" value="SHJ68057.1"/>
    <property type="molecule type" value="Genomic_DNA"/>
</dbReference>
<dbReference type="SMART" id="SM00388">
    <property type="entry name" value="HisKA"/>
    <property type="match status" value="1"/>
</dbReference>
<dbReference type="InterPro" id="IPR036890">
    <property type="entry name" value="HATPase_C_sf"/>
</dbReference>
<evidence type="ECO:0000256" key="5">
    <source>
        <dbReference type="ARBA" id="ARBA00022741"/>
    </source>
</evidence>
<feature type="transmembrane region" description="Helical" evidence="9">
    <location>
        <begin position="129"/>
        <end position="151"/>
    </location>
</feature>
<evidence type="ECO:0000313" key="12">
    <source>
        <dbReference type="Proteomes" id="UP000184001"/>
    </source>
</evidence>
<dbReference type="Proteomes" id="UP000184001">
    <property type="component" value="Unassembled WGS sequence"/>
</dbReference>